<reference evidence="9 10" key="1">
    <citation type="submission" date="2021-03" db="EMBL/GenBank/DDBJ databases">
        <title>Human Oral Microbial Genomes.</title>
        <authorList>
            <person name="Johnston C.D."/>
            <person name="Chen T."/>
            <person name="Dewhirst F.E."/>
        </authorList>
    </citation>
    <scope>NUCLEOTIDE SEQUENCE [LARGE SCALE GENOMIC DNA]</scope>
    <source>
        <strain evidence="9 10">CCUG 66490</strain>
    </source>
</reference>
<evidence type="ECO:0000256" key="7">
    <source>
        <dbReference type="HAMAP-Rule" id="MF_02065"/>
    </source>
</evidence>
<keyword evidence="4 7" id="KW-0472">Membrane</keyword>
<keyword evidence="3 7" id="KW-1133">Transmembrane helix</keyword>
<dbReference type="Proteomes" id="UP000676511">
    <property type="component" value="Chromosome"/>
</dbReference>
<feature type="compositionally biased region" description="Basic and acidic residues" evidence="8">
    <location>
        <begin position="11"/>
        <end position="20"/>
    </location>
</feature>
<comment type="catalytic activity">
    <reaction evidence="7">
        <text>a peptidoglycan chain = a peptidoglycan chain with N-acetyl-1,6-anhydromuramyl-[peptide] at the reducing end + a peptidoglycan chain with N-acetylglucosamine at the non-reducing end.</text>
        <dbReference type="EC" id="4.2.2.29"/>
    </reaction>
</comment>
<comment type="function">
    <text evidence="7">Functions as a peptidoglycan terminase that cleaves nascent peptidoglycan strands endolytically to terminate their elongation.</text>
</comment>
<feature type="compositionally biased region" description="Basic and acidic residues" evidence="8">
    <location>
        <begin position="82"/>
        <end position="107"/>
    </location>
</feature>
<evidence type="ECO:0000313" key="10">
    <source>
        <dbReference type="Proteomes" id="UP000676511"/>
    </source>
</evidence>
<accession>A0ABX7XI97</accession>
<keyword evidence="1 7" id="KW-1003">Cell membrane</keyword>
<comment type="subcellular location">
    <subcellularLocation>
        <location evidence="7">Cell membrane</location>
        <topology evidence="7">Single-pass membrane protein</topology>
    </subcellularLocation>
</comment>
<dbReference type="InterPro" id="IPR003770">
    <property type="entry name" value="MLTG-like"/>
</dbReference>
<dbReference type="RefSeq" id="WP_200772533.1">
    <property type="nucleotide sequence ID" value="NZ_CP072329.1"/>
</dbReference>
<protein>
    <recommendedName>
        <fullName evidence="7">Endolytic murein transglycosylase</fullName>
        <ecNumber evidence="7">4.2.2.29</ecNumber>
    </recommendedName>
    <alternativeName>
        <fullName evidence="7">Peptidoglycan lytic transglycosylase</fullName>
    </alternativeName>
    <alternativeName>
        <fullName evidence="7">Peptidoglycan polymerization terminase</fullName>
    </alternativeName>
</protein>
<comment type="similarity">
    <text evidence="7">Belongs to the transglycosylase MltG family.</text>
</comment>
<keyword evidence="6 7" id="KW-0961">Cell wall biogenesis/degradation</keyword>
<dbReference type="HAMAP" id="MF_02065">
    <property type="entry name" value="MltG"/>
    <property type="match status" value="1"/>
</dbReference>
<evidence type="ECO:0000313" key="9">
    <source>
        <dbReference type="EMBL" id="QUB38513.1"/>
    </source>
</evidence>
<evidence type="ECO:0000256" key="3">
    <source>
        <dbReference type="ARBA" id="ARBA00022989"/>
    </source>
</evidence>
<evidence type="ECO:0000256" key="5">
    <source>
        <dbReference type="ARBA" id="ARBA00023239"/>
    </source>
</evidence>
<dbReference type="PANTHER" id="PTHR30518">
    <property type="entry name" value="ENDOLYTIC MUREIN TRANSGLYCOSYLASE"/>
    <property type="match status" value="1"/>
</dbReference>
<evidence type="ECO:0000256" key="6">
    <source>
        <dbReference type="ARBA" id="ARBA00023316"/>
    </source>
</evidence>
<feature type="region of interest" description="Disordered" evidence="8">
    <location>
        <begin position="38"/>
        <end position="119"/>
    </location>
</feature>
<dbReference type="PANTHER" id="PTHR30518:SF2">
    <property type="entry name" value="ENDOLYTIC MUREIN TRANSGLYCOSYLASE"/>
    <property type="match status" value="1"/>
</dbReference>
<dbReference type="CDD" id="cd08010">
    <property type="entry name" value="MltG_like"/>
    <property type="match status" value="1"/>
</dbReference>
<keyword evidence="10" id="KW-1185">Reference proteome</keyword>
<organism evidence="9 10">
    <name type="scientific">Streptococcus lactarius</name>
    <dbReference type="NCBI Taxonomy" id="684066"/>
    <lineage>
        <taxon>Bacteria</taxon>
        <taxon>Bacillati</taxon>
        <taxon>Bacillota</taxon>
        <taxon>Bacilli</taxon>
        <taxon>Lactobacillales</taxon>
        <taxon>Streptococcaceae</taxon>
        <taxon>Streptococcus</taxon>
    </lineage>
</organism>
<feature type="transmembrane region" description="Helical" evidence="7">
    <location>
        <begin position="125"/>
        <end position="148"/>
    </location>
</feature>
<dbReference type="Pfam" id="PF02618">
    <property type="entry name" value="YceG"/>
    <property type="match status" value="1"/>
</dbReference>
<feature type="compositionally biased region" description="Basic and acidic residues" evidence="8">
    <location>
        <begin position="38"/>
        <end position="60"/>
    </location>
</feature>
<name>A0ABX7XI97_9STRE</name>
<dbReference type="Gene3D" id="3.30.1490.480">
    <property type="entry name" value="Endolytic murein transglycosylase"/>
    <property type="match status" value="1"/>
</dbReference>
<feature type="region of interest" description="Disordered" evidence="8">
    <location>
        <begin position="1"/>
        <end position="20"/>
    </location>
</feature>
<feature type="compositionally biased region" description="Basic residues" evidence="8">
    <location>
        <begin position="108"/>
        <end position="119"/>
    </location>
</feature>
<evidence type="ECO:0000256" key="1">
    <source>
        <dbReference type="ARBA" id="ARBA00022475"/>
    </source>
</evidence>
<dbReference type="NCBIfam" id="TIGR00247">
    <property type="entry name" value="endolytic transglycosylase MltG"/>
    <property type="match status" value="1"/>
</dbReference>
<keyword evidence="2 7" id="KW-0812">Transmembrane</keyword>
<dbReference type="Gene3D" id="3.30.160.60">
    <property type="entry name" value="Classic Zinc Finger"/>
    <property type="match status" value="1"/>
</dbReference>
<keyword evidence="5 7" id="KW-0456">Lyase</keyword>
<dbReference type="EMBL" id="CP072329">
    <property type="protein sequence ID" value="QUB38513.1"/>
    <property type="molecule type" value="Genomic_DNA"/>
</dbReference>
<evidence type="ECO:0000256" key="8">
    <source>
        <dbReference type="SAM" id="MobiDB-lite"/>
    </source>
</evidence>
<evidence type="ECO:0000256" key="4">
    <source>
        <dbReference type="ARBA" id="ARBA00023136"/>
    </source>
</evidence>
<feature type="site" description="Important for catalytic activity" evidence="7">
    <location>
        <position position="368"/>
    </location>
</feature>
<sequence>MMREVNYLTDKSQDSEKGLSFKEQILRDLEEANEQILKIEKEYDLPDRSIETPSSPKEDEASTPPPKGEEVEQQPEASPAVADEKGSEPSKTTLKEPSQKPVEDKLSRSTRHQKKKKQNKIAKRIVRTVVTILLVVIVATGIFAATYVNSALKPMDKNATEFVTVEIPAGSSNREIGSILEKKGLVKNGQFFNYYTKFKNYSNFKSGYFNLQKSMDLETIIQKLQEEGTKTPQPPVLGKVTVPEGYSIDQIAEAITTDVSTKKKGKTPYKKDDFLKAVQDEAFIEKMVAKYPKLLANLPSKDSGVRYRLEGYLFPATYNYGKDTKVEDMIEQMLAAMDQKLSSYYDTLESKNLTVNEVLTLASLVEKEGANDQDRKDIASVFYNRLNQDMPLQSNIAILYAQGKLGQKTTLKEDATIDTELDSPFNIYKNTGLMPGPVDSPGVSAIEATVNPSKTDYLYFVANVETGEVFFAKTYEEHNKNVEEHVNSKLTQASSN</sequence>
<proteinExistence type="inferred from homology"/>
<gene>
    <name evidence="7 9" type="primary">mltG</name>
    <name evidence="9" type="ORF">J4854_08170</name>
</gene>
<dbReference type="EC" id="4.2.2.29" evidence="7"/>
<evidence type="ECO:0000256" key="2">
    <source>
        <dbReference type="ARBA" id="ARBA00022692"/>
    </source>
</evidence>